<protein>
    <recommendedName>
        <fullName evidence="21">Lysosomal dipeptide transporter MFSD1</fullName>
    </recommendedName>
    <alternativeName>
        <fullName evidence="22">Major facilitator superfamily domain-containing protein 1</fullName>
    </alternativeName>
</protein>
<evidence type="ECO:0000256" key="2">
    <source>
        <dbReference type="ARBA" id="ARBA00008335"/>
    </source>
</evidence>
<feature type="transmembrane region" description="Helical" evidence="25">
    <location>
        <begin position="455"/>
        <end position="481"/>
    </location>
</feature>
<comment type="catalytic activity">
    <reaction evidence="10">
        <text>L-alpha-aminoacyl-L-arginine(out) = L-alpha-aminoacyl-L-arginine(in)</text>
        <dbReference type="Rhea" id="RHEA:79367"/>
        <dbReference type="ChEBI" id="CHEBI:229968"/>
    </reaction>
</comment>
<evidence type="ECO:0000256" key="7">
    <source>
        <dbReference type="ARBA" id="ARBA00023228"/>
    </source>
</evidence>
<comment type="caution">
    <text evidence="26">The sequence shown here is derived from an EMBL/GenBank/DDBJ whole genome shotgun (WGS) entry which is preliminary data.</text>
</comment>
<comment type="catalytic activity">
    <reaction evidence="17">
        <text>L-arginyl-glycine(out) = L-arginyl-glycine(in)</text>
        <dbReference type="Rhea" id="RHEA:79391"/>
        <dbReference type="ChEBI" id="CHEBI:229955"/>
    </reaction>
</comment>
<feature type="transmembrane region" description="Helical" evidence="25">
    <location>
        <begin position="239"/>
        <end position="257"/>
    </location>
</feature>
<keyword evidence="5 25" id="KW-1133">Transmembrane helix</keyword>
<comment type="catalytic activity">
    <reaction evidence="12">
        <text>L-lysyl-L-alpha-amino acid(out) = L-lysyl-L-alpha-amino acid(in)</text>
        <dbReference type="Rhea" id="RHEA:79387"/>
        <dbReference type="ChEBI" id="CHEBI:229965"/>
    </reaction>
</comment>
<feature type="transmembrane region" description="Helical" evidence="25">
    <location>
        <begin position="305"/>
        <end position="326"/>
    </location>
</feature>
<feature type="transmembrane region" description="Helical" evidence="25">
    <location>
        <begin position="62"/>
        <end position="84"/>
    </location>
</feature>
<evidence type="ECO:0000256" key="18">
    <source>
        <dbReference type="ARBA" id="ARBA00044912"/>
    </source>
</evidence>
<evidence type="ECO:0000256" key="25">
    <source>
        <dbReference type="SAM" id="Phobius"/>
    </source>
</evidence>
<keyword evidence="7" id="KW-0458">Lysosome</keyword>
<dbReference type="GO" id="GO:0022857">
    <property type="term" value="F:transmembrane transporter activity"/>
    <property type="evidence" value="ECO:0007669"/>
    <property type="project" value="InterPro"/>
</dbReference>
<comment type="subcellular location">
    <subcellularLocation>
        <location evidence="1">Lysosome membrane</location>
        <topology evidence="1">Multi-pass membrane protein</topology>
    </subcellularLocation>
</comment>
<comment type="catalytic activity">
    <reaction evidence="18">
        <text>L-histidyl-L-alpha-amino acid(out) = L-histidyl-L-alpha-amino acid(in)</text>
        <dbReference type="Rhea" id="RHEA:79379"/>
        <dbReference type="ChEBI" id="CHEBI:229964"/>
    </reaction>
</comment>
<dbReference type="PANTHER" id="PTHR23512:SF3">
    <property type="entry name" value="MAJOR FACILITATOR SUPERFAMILY DOMAIN-CONTAINING PROTEIN 1"/>
    <property type="match status" value="1"/>
</dbReference>
<dbReference type="SUPFAM" id="SSF103473">
    <property type="entry name" value="MFS general substrate transporter"/>
    <property type="match status" value="1"/>
</dbReference>
<accession>A0A3D8R0V4</accession>
<organism evidence="26 27">
    <name type="scientific">Coleophoma cylindrospora</name>
    <dbReference type="NCBI Taxonomy" id="1849047"/>
    <lineage>
        <taxon>Eukaryota</taxon>
        <taxon>Fungi</taxon>
        <taxon>Dikarya</taxon>
        <taxon>Ascomycota</taxon>
        <taxon>Pezizomycotina</taxon>
        <taxon>Leotiomycetes</taxon>
        <taxon>Helotiales</taxon>
        <taxon>Dermateaceae</taxon>
        <taxon>Coleophoma</taxon>
    </lineage>
</organism>
<reference evidence="26 27" key="1">
    <citation type="journal article" date="2018" name="IMA Fungus">
        <title>IMA Genome-F 9: Draft genome sequence of Annulohypoxylon stygium, Aspergillus mulundensis, Berkeleyomyces basicola (syn. Thielaviopsis basicola), Ceratocystis smalleyi, two Cercospora beticola strains, Coleophoma cylindrospora, Fusarium fracticaudum, Phialophora cf. hyalina, and Morchella septimelata.</title>
        <authorList>
            <person name="Wingfield B.D."/>
            <person name="Bills G.F."/>
            <person name="Dong Y."/>
            <person name="Huang W."/>
            <person name="Nel W.J."/>
            <person name="Swalarsk-Parry B.S."/>
            <person name="Vaghefi N."/>
            <person name="Wilken P.M."/>
            <person name="An Z."/>
            <person name="de Beer Z.W."/>
            <person name="De Vos L."/>
            <person name="Chen L."/>
            <person name="Duong T.A."/>
            <person name="Gao Y."/>
            <person name="Hammerbacher A."/>
            <person name="Kikkert J.R."/>
            <person name="Li Y."/>
            <person name="Li H."/>
            <person name="Li K."/>
            <person name="Li Q."/>
            <person name="Liu X."/>
            <person name="Ma X."/>
            <person name="Naidoo K."/>
            <person name="Pethybridge S.J."/>
            <person name="Sun J."/>
            <person name="Steenkamp E.T."/>
            <person name="van der Nest M.A."/>
            <person name="van Wyk S."/>
            <person name="Wingfield M.J."/>
            <person name="Xiong C."/>
            <person name="Yue Q."/>
            <person name="Zhang X."/>
        </authorList>
    </citation>
    <scope>NUCLEOTIDE SEQUENCE [LARGE SCALE GENOMIC DNA]</scope>
    <source>
        <strain evidence="26 27">BP6252</strain>
    </source>
</reference>
<comment type="similarity">
    <text evidence="2">Belongs to the major facilitator superfamily.</text>
</comment>
<evidence type="ECO:0000256" key="4">
    <source>
        <dbReference type="ARBA" id="ARBA00022692"/>
    </source>
</evidence>
<evidence type="ECO:0000256" key="20">
    <source>
        <dbReference type="ARBA" id="ARBA00044924"/>
    </source>
</evidence>
<feature type="transmembrane region" description="Helical" evidence="25">
    <location>
        <begin position="332"/>
        <end position="353"/>
    </location>
</feature>
<evidence type="ECO:0000256" key="13">
    <source>
        <dbReference type="ARBA" id="ARBA00044893"/>
    </source>
</evidence>
<comment type="catalytic activity">
    <reaction evidence="14">
        <text>L-aspartyl-L-lysine(out) = L-aspartyl-L-lysine(in)</text>
        <dbReference type="Rhea" id="RHEA:79411"/>
        <dbReference type="ChEBI" id="CHEBI:229953"/>
    </reaction>
</comment>
<evidence type="ECO:0000256" key="8">
    <source>
        <dbReference type="ARBA" id="ARBA00044876"/>
    </source>
</evidence>
<comment type="subunit">
    <text evidence="24">Homodimer. Interacts with lysosomal protein GLMP (via lumenal domain); the interaction starts while both proteins are still in the endoplasmic reticulum and is required for stabilization of MFSD1 in lysosomes but has no direct effect on its targeting to lysosomes or transporter activity.</text>
</comment>
<dbReference type="EMBL" id="PDLM01000010">
    <property type="protein sequence ID" value="RDW67541.1"/>
    <property type="molecule type" value="Genomic_DNA"/>
</dbReference>
<feature type="transmembrane region" description="Helical" evidence="25">
    <location>
        <begin position="426"/>
        <end position="449"/>
    </location>
</feature>
<keyword evidence="3" id="KW-0813">Transport</keyword>
<sequence length="487" mass="52690">MEKGSDLVTSSKLVDMPSKSVLLHYAILVAVSCMYLGVYWIYDLPAALSTPLQAYLALTDLQYTYLNSSLYIAFAIPSIILPFFSGFAIQRYGARLPLLFCLAAVLGSQLGFCISVQVKSTVGLVMSRILLGMGGEVMGVLGTEVVTRWFPGEKTGLAMAIYESLSSLGSVANSGLTPRLIATYTVLTATWFSSILALGLVVLSTIYIMIADSTEETEEEEEGKKEKFMASLRRLPRSFWYIAFICLSGYGCLLPFFNSAQRFLASRFYADDQTKAGLTVSIVHFVGGVTPMFLGLLLEIPALRNYSLALLFSQVFMLIAHVLFLADYGSAILPLSLLGLGNALFSAGIWASVSVSILQAEGAEYVSLELESLRMEEQELVAGLDIEEGGNLPILETEVGTMDSEGLLGLDSKRPVTEENEHDNELVMIGYGIITSLMSISIVVVPIFLSAAEGWAGFSGLELVFVVLASIGVCTSIGLVLKEKKLK</sequence>
<comment type="catalytic activity">
    <reaction evidence="19">
        <text>L-alanyl-L-lysine(out) = L-alanyl-L-lysine(in)</text>
        <dbReference type="Rhea" id="RHEA:79415"/>
        <dbReference type="ChEBI" id="CHEBI:192470"/>
    </reaction>
</comment>
<evidence type="ECO:0000256" key="12">
    <source>
        <dbReference type="ARBA" id="ARBA00044891"/>
    </source>
</evidence>
<dbReference type="InterPro" id="IPR011701">
    <property type="entry name" value="MFS"/>
</dbReference>
<evidence type="ECO:0000256" key="11">
    <source>
        <dbReference type="ARBA" id="ARBA00044884"/>
    </source>
</evidence>
<comment type="function">
    <text evidence="23">Lysosomal dipeptide uniporter that selectively exports lysine, arginine or histidine-containing dipeptides with a net positive charge from the lysosome lumen into the cytosol. Could play a role in a specific type of protein O-glycosylation indirectly regulating macrophages migration and tissue invasion. Also essential for liver homeostasis.</text>
</comment>
<evidence type="ECO:0000256" key="24">
    <source>
        <dbReference type="ARBA" id="ARBA00046376"/>
    </source>
</evidence>
<comment type="catalytic activity">
    <reaction evidence="8">
        <text>L-lysyl-L-alanine(out) = L-lysyl-L-alanine(in)</text>
        <dbReference type="Rhea" id="RHEA:79399"/>
        <dbReference type="ChEBI" id="CHEBI:229954"/>
    </reaction>
</comment>
<keyword evidence="27" id="KW-1185">Reference proteome</keyword>
<evidence type="ECO:0000256" key="3">
    <source>
        <dbReference type="ARBA" id="ARBA00022448"/>
    </source>
</evidence>
<proteinExistence type="inferred from homology"/>
<dbReference type="OrthoDB" id="424834at2759"/>
<evidence type="ECO:0000256" key="6">
    <source>
        <dbReference type="ARBA" id="ARBA00023136"/>
    </source>
</evidence>
<evidence type="ECO:0000256" key="9">
    <source>
        <dbReference type="ARBA" id="ARBA00044878"/>
    </source>
</evidence>
<evidence type="ECO:0000256" key="23">
    <source>
        <dbReference type="ARBA" id="ARBA00045709"/>
    </source>
</evidence>
<dbReference type="PANTHER" id="PTHR23512">
    <property type="entry name" value="MAJOR FACILITATOR SUPERFAMILY DOMAIN-CONTAINING PROTEIN 1"/>
    <property type="match status" value="1"/>
</dbReference>
<dbReference type="AlphaFoldDB" id="A0A3D8R0V4"/>
<keyword evidence="6 25" id="KW-0472">Membrane</keyword>
<feature type="transmembrane region" description="Helical" evidence="25">
    <location>
        <begin position="181"/>
        <end position="203"/>
    </location>
</feature>
<evidence type="ECO:0000256" key="5">
    <source>
        <dbReference type="ARBA" id="ARBA00022989"/>
    </source>
</evidence>
<dbReference type="Pfam" id="PF07690">
    <property type="entry name" value="MFS_1"/>
    <property type="match status" value="1"/>
</dbReference>
<evidence type="ECO:0000256" key="1">
    <source>
        <dbReference type="ARBA" id="ARBA00004155"/>
    </source>
</evidence>
<evidence type="ECO:0000256" key="19">
    <source>
        <dbReference type="ARBA" id="ARBA00044919"/>
    </source>
</evidence>
<comment type="catalytic activity">
    <reaction evidence="20">
        <text>L-lysyl-glycine(out) = L-lysyl-glycine(in)</text>
        <dbReference type="Rhea" id="RHEA:79407"/>
        <dbReference type="ChEBI" id="CHEBI:191202"/>
    </reaction>
</comment>
<evidence type="ECO:0000256" key="21">
    <source>
        <dbReference type="ARBA" id="ARBA00044985"/>
    </source>
</evidence>
<comment type="catalytic activity">
    <reaction evidence="15">
        <text>L-arginyl-L-alpha-amino acid(out) = L-arginyl-L-alpha-amino acid(in)</text>
        <dbReference type="Rhea" id="RHEA:79371"/>
        <dbReference type="ChEBI" id="CHEBI:84315"/>
    </reaction>
</comment>
<dbReference type="InterPro" id="IPR036259">
    <property type="entry name" value="MFS_trans_sf"/>
</dbReference>
<feature type="transmembrane region" description="Helical" evidence="25">
    <location>
        <begin position="21"/>
        <end position="42"/>
    </location>
</feature>
<comment type="catalytic activity">
    <reaction evidence="13">
        <text>L-alpha-aminoacyl-L-lysine(out) = L-alpha-aminoacyl-L-lysine(in)</text>
        <dbReference type="Rhea" id="RHEA:79383"/>
        <dbReference type="ChEBI" id="CHEBI:229966"/>
    </reaction>
</comment>
<evidence type="ECO:0000256" key="22">
    <source>
        <dbReference type="ARBA" id="ARBA00045018"/>
    </source>
</evidence>
<gene>
    <name evidence="26" type="ORF">BP6252_08937</name>
</gene>
<evidence type="ECO:0000313" key="26">
    <source>
        <dbReference type="EMBL" id="RDW67541.1"/>
    </source>
</evidence>
<feature type="transmembrane region" description="Helical" evidence="25">
    <location>
        <begin position="277"/>
        <end position="298"/>
    </location>
</feature>
<comment type="catalytic activity">
    <reaction evidence="11">
        <text>L-alpha-aminoacyl-L-histidine(out) = L-alpha-aminoacyl-L-histidine(in)</text>
        <dbReference type="Rhea" id="RHEA:79375"/>
        <dbReference type="ChEBI" id="CHEBI:229967"/>
    </reaction>
</comment>
<dbReference type="Proteomes" id="UP000256645">
    <property type="component" value="Unassembled WGS sequence"/>
</dbReference>
<comment type="catalytic activity">
    <reaction evidence="16">
        <text>L-lysyl-L-lysine(out) = L-lysyl-L-lysine(in)</text>
        <dbReference type="Rhea" id="RHEA:79403"/>
        <dbReference type="ChEBI" id="CHEBI:229956"/>
    </reaction>
</comment>
<dbReference type="InterPro" id="IPR052187">
    <property type="entry name" value="MFSD1"/>
</dbReference>
<evidence type="ECO:0000256" key="17">
    <source>
        <dbReference type="ARBA" id="ARBA00044903"/>
    </source>
</evidence>
<name>A0A3D8R0V4_9HELO</name>
<evidence type="ECO:0000256" key="10">
    <source>
        <dbReference type="ARBA" id="ARBA00044881"/>
    </source>
</evidence>
<evidence type="ECO:0000256" key="15">
    <source>
        <dbReference type="ARBA" id="ARBA00044899"/>
    </source>
</evidence>
<feature type="transmembrane region" description="Helical" evidence="25">
    <location>
        <begin position="96"/>
        <end position="118"/>
    </location>
</feature>
<evidence type="ECO:0000256" key="16">
    <source>
        <dbReference type="ARBA" id="ARBA00044900"/>
    </source>
</evidence>
<evidence type="ECO:0000256" key="14">
    <source>
        <dbReference type="ARBA" id="ARBA00044898"/>
    </source>
</evidence>
<dbReference type="Gene3D" id="1.20.1250.20">
    <property type="entry name" value="MFS general substrate transporter like domains"/>
    <property type="match status" value="1"/>
</dbReference>
<comment type="catalytic activity">
    <reaction evidence="9">
        <text>L-histidyl-glycine(out) = L-histidyl-glycine(in)</text>
        <dbReference type="Rhea" id="RHEA:79395"/>
        <dbReference type="ChEBI" id="CHEBI:229957"/>
    </reaction>
</comment>
<dbReference type="PROSITE" id="PS51257">
    <property type="entry name" value="PROKAR_LIPOPROTEIN"/>
    <property type="match status" value="1"/>
</dbReference>
<keyword evidence="4 25" id="KW-0812">Transmembrane</keyword>
<evidence type="ECO:0000313" key="27">
    <source>
        <dbReference type="Proteomes" id="UP000256645"/>
    </source>
</evidence>